<keyword evidence="1" id="KW-0963">Cytoplasm</keyword>
<protein>
    <recommendedName>
        <fullName evidence="9">DNA replication and repair protein RecF</fullName>
    </recommendedName>
</protein>
<evidence type="ECO:0000313" key="6">
    <source>
        <dbReference type="EMBL" id="CAF1637243.1"/>
    </source>
</evidence>
<evidence type="ECO:0000256" key="4">
    <source>
        <dbReference type="ARBA" id="ARBA00022840"/>
    </source>
</evidence>
<dbReference type="GO" id="GO:0003697">
    <property type="term" value="F:single-stranded DNA binding"/>
    <property type="evidence" value="ECO:0007669"/>
    <property type="project" value="InterPro"/>
</dbReference>
<evidence type="ECO:0000256" key="5">
    <source>
        <dbReference type="ARBA" id="ARBA00023125"/>
    </source>
</evidence>
<dbReference type="InterPro" id="IPR018078">
    <property type="entry name" value="DNA-binding_RecF_CS"/>
</dbReference>
<dbReference type="PANTHER" id="PTHR32182:SF0">
    <property type="entry name" value="DNA REPLICATION AND REPAIR PROTEIN RECF"/>
    <property type="match status" value="1"/>
</dbReference>
<evidence type="ECO:0000256" key="2">
    <source>
        <dbReference type="ARBA" id="ARBA00022705"/>
    </source>
</evidence>
<comment type="caution">
    <text evidence="7">The sequence shown here is derived from an EMBL/GenBank/DDBJ whole genome shotgun (WGS) entry which is preliminary data.</text>
</comment>
<dbReference type="InterPro" id="IPR027417">
    <property type="entry name" value="P-loop_NTPase"/>
</dbReference>
<gene>
    <name evidence="6" type="ORF">OVA965_LOCUS44082</name>
    <name evidence="7" type="ORF">TMI583_LOCUS46649</name>
</gene>
<dbReference type="Proteomes" id="UP000677228">
    <property type="component" value="Unassembled WGS sequence"/>
</dbReference>
<dbReference type="EMBL" id="CAJNOK010061109">
    <property type="protein sequence ID" value="CAF1637243.1"/>
    <property type="molecule type" value="Genomic_DNA"/>
</dbReference>
<dbReference type="Proteomes" id="UP000682733">
    <property type="component" value="Unassembled WGS sequence"/>
</dbReference>
<dbReference type="AlphaFoldDB" id="A0A8S2X068"/>
<reference evidence="7" key="1">
    <citation type="submission" date="2021-02" db="EMBL/GenBank/DDBJ databases">
        <authorList>
            <person name="Nowell W R."/>
        </authorList>
    </citation>
    <scope>NUCLEOTIDE SEQUENCE</scope>
</reference>
<dbReference type="SUPFAM" id="SSF52540">
    <property type="entry name" value="P-loop containing nucleoside triphosphate hydrolases"/>
    <property type="match status" value="1"/>
</dbReference>
<evidence type="ECO:0000313" key="8">
    <source>
        <dbReference type="Proteomes" id="UP000682733"/>
    </source>
</evidence>
<dbReference type="PROSITE" id="PS00618">
    <property type="entry name" value="RECF_2"/>
    <property type="match status" value="1"/>
</dbReference>
<accession>A0A8S2X068</accession>
<dbReference type="GO" id="GO:0006260">
    <property type="term" value="P:DNA replication"/>
    <property type="evidence" value="ECO:0007669"/>
    <property type="project" value="UniProtKB-KW"/>
</dbReference>
<keyword evidence="2" id="KW-0235">DNA replication</keyword>
<name>A0A8S2X068_9BILA</name>
<dbReference type="GO" id="GO:0005524">
    <property type="term" value="F:ATP binding"/>
    <property type="evidence" value="ECO:0007669"/>
    <property type="project" value="UniProtKB-KW"/>
</dbReference>
<dbReference type="GO" id="GO:0006302">
    <property type="term" value="P:double-strand break repair"/>
    <property type="evidence" value="ECO:0007669"/>
    <property type="project" value="TreeGrafter"/>
</dbReference>
<evidence type="ECO:0000313" key="7">
    <source>
        <dbReference type="EMBL" id="CAF4469984.1"/>
    </source>
</evidence>
<dbReference type="Gene3D" id="1.20.1050.90">
    <property type="entry name" value="RecF/RecN/SMC, N-terminal domain"/>
    <property type="match status" value="1"/>
</dbReference>
<evidence type="ECO:0008006" key="9">
    <source>
        <dbReference type="Google" id="ProtNLM"/>
    </source>
</evidence>
<organism evidence="7 8">
    <name type="scientific">Didymodactylos carnosus</name>
    <dbReference type="NCBI Taxonomy" id="1234261"/>
    <lineage>
        <taxon>Eukaryota</taxon>
        <taxon>Metazoa</taxon>
        <taxon>Spiralia</taxon>
        <taxon>Gnathifera</taxon>
        <taxon>Rotifera</taxon>
        <taxon>Eurotatoria</taxon>
        <taxon>Bdelloidea</taxon>
        <taxon>Philodinida</taxon>
        <taxon>Philodinidae</taxon>
        <taxon>Didymodactylos</taxon>
    </lineage>
</organism>
<sequence>MLWLTPQMDGIFAASTTDRRKFFDRIVYNFIPTHAYAVSKYEYYMDIRSKTLSQEQIDDNWLSVIEGKMAELSVEITINRLKTLQDIQKTIDDFDNNFPKATLSLNGIIEEKILNDNKIELDYIKQNFLVLRNRDKISNRTNFGVHKSDFLVSHREKNTLAKLCSTGEQKAMLIALILAQVNYCIKADIAMPILLLDEVFVHLDEARRGYLIELFLELKLQLWVTATDLNGIEALVKKAELIKLPD</sequence>
<dbReference type="GO" id="GO:0000731">
    <property type="term" value="P:DNA synthesis involved in DNA repair"/>
    <property type="evidence" value="ECO:0007669"/>
    <property type="project" value="TreeGrafter"/>
</dbReference>
<proteinExistence type="inferred from homology"/>
<dbReference type="PANTHER" id="PTHR32182">
    <property type="entry name" value="DNA REPLICATION AND REPAIR PROTEIN RECF"/>
    <property type="match status" value="1"/>
</dbReference>
<evidence type="ECO:0000256" key="1">
    <source>
        <dbReference type="ARBA" id="ARBA00022490"/>
    </source>
</evidence>
<dbReference type="InterPro" id="IPR042174">
    <property type="entry name" value="RecF_2"/>
</dbReference>
<evidence type="ECO:0000256" key="3">
    <source>
        <dbReference type="ARBA" id="ARBA00022741"/>
    </source>
</evidence>
<keyword evidence="4" id="KW-0067">ATP-binding</keyword>
<keyword evidence="5" id="KW-0238">DNA-binding</keyword>
<dbReference type="InterPro" id="IPR001238">
    <property type="entry name" value="DNA-binding_RecF"/>
</dbReference>
<dbReference type="HAMAP" id="MF_00365">
    <property type="entry name" value="RecF"/>
    <property type="match status" value="1"/>
</dbReference>
<dbReference type="EMBL" id="CAJOBA010087510">
    <property type="protein sequence ID" value="CAF4469984.1"/>
    <property type="molecule type" value="Genomic_DNA"/>
</dbReference>
<keyword evidence="3" id="KW-0547">Nucleotide-binding</keyword>